<dbReference type="SMART" id="SM00636">
    <property type="entry name" value="Glyco_18"/>
    <property type="match status" value="1"/>
</dbReference>
<keyword evidence="6" id="KW-0458">Lysosome</keyword>
<dbReference type="OrthoDB" id="73875at2759"/>
<dbReference type="InParanoid" id="A0A7J8F7M7"/>
<dbReference type="InterPro" id="IPR047898">
    <property type="entry name" value="DIAC_cat"/>
</dbReference>
<keyword evidence="13" id="KW-1185">Reference proteome</keyword>
<evidence type="ECO:0000256" key="10">
    <source>
        <dbReference type="SAM" id="SignalP"/>
    </source>
</evidence>
<evidence type="ECO:0000313" key="12">
    <source>
        <dbReference type="EMBL" id="KAF6443419.1"/>
    </source>
</evidence>
<reference evidence="12 13" key="1">
    <citation type="journal article" date="2020" name="Nature">
        <title>Six reference-quality genomes reveal evolution of bat adaptations.</title>
        <authorList>
            <person name="Jebb D."/>
            <person name="Huang Z."/>
            <person name="Pippel M."/>
            <person name="Hughes G.M."/>
            <person name="Lavrichenko K."/>
            <person name="Devanna P."/>
            <person name="Winkler S."/>
            <person name="Jermiin L.S."/>
            <person name="Skirmuntt E.C."/>
            <person name="Katzourakis A."/>
            <person name="Burkitt-Gray L."/>
            <person name="Ray D.A."/>
            <person name="Sullivan K.A.M."/>
            <person name="Roscito J.G."/>
            <person name="Kirilenko B.M."/>
            <person name="Davalos L.M."/>
            <person name="Corthals A.P."/>
            <person name="Power M.L."/>
            <person name="Jones G."/>
            <person name="Ransome R.D."/>
            <person name="Dechmann D.K.N."/>
            <person name="Locatelli A.G."/>
            <person name="Puechmaille S.J."/>
            <person name="Fedrigo O."/>
            <person name="Jarvis E.D."/>
            <person name="Hiller M."/>
            <person name="Vernes S.C."/>
            <person name="Myers E.W."/>
            <person name="Teeling E.C."/>
        </authorList>
    </citation>
    <scope>NUCLEOTIDE SEQUENCE [LARGE SCALE GENOMIC DNA]</scope>
    <source>
        <strain evidence="12">MMolMol1</strain>
        <tissue evidence="12">Muscle</tissue>
    </source>
</reference>
<keyword evidence="3 10" id="KW-0732">Signal</keyword>
<evidence type="ECO:0000259" key="11">
    <source>
        <dbReference type="PROSITE" id="PS51910"/>
    </source>
</evidence>
<dbReference type="Proteomes" id="UP000550707">
    <property type="component" value="Unassembled WGS sequence"/>
</dbReference>
<comment type="caution">
    <text evidence="12">The sequence shown here is derived from an EMBL/GenBank/DDBJ whole genome shotgun (WGS) entry which is preliminary data.</text>
</comment>
<dbReference type="AlphaFoldDB" id="A0A7J8F7M7"/>
<dbReference type="InterPro" id="IPR051887">
    <property type="entry name" value="GH18_Domain-Containing"/>
</dbReference>
<dbReference type="PROSITE" id="PS51910">
    <property type="entry name" value="GH18_2"/>
    <property type="match status" value="1"/>
</dbReference>
<dbReference type="FunFam" id="3.20.20.80:FF:000250">
    <property type="entry name" value="Probable di-N-acetylchitobiase 1"/>
    <property type="match status" value="1"/>
</dbReference>
<dbReference type="Gene3D" id="3.20.20.80">
    <property type="entry name" value="Glycosidases"/>
    <property type="match status" value="1"/>
</dbReference>
<name>A0A7J8F7M7_MOLMO</name>
<dbReference type="GO" id="GO:0005764">
    <property type="term" value="C:lysosome"/>
    <property type="evidence" value="ECO:0007669"/>
    <property type="project" value="UniProtKB-SubCell"/>
</dbReference>
<evidence type="ECO:0000256" key="6">
    <source>
        <dbReference type="ARBA" id="ARBA00023228"/>
    </source>
</evidence>
<proteinExistence type="inferred from homology"/>
<dbReference type="GO" id="GO:0008061">
    <property type="term" value="F:chitin binding"/>
    <property type="evidence" value="ECO:0007669"/>
    <property type="project" value="InterPro"/>
</dbReference>
<gene>
    <name evidence="12" type="ORF">HJG59_003449</name>
</gene>
<dbReference type="InterPro" id="IPR001223">
    <property type="entry name" value="Glyco_hydro18_cat"/>
</dbReference>
<evidence type="ECO:0000256" key="3">
    <source>
        <dbReference type="ARBA" id="ARBA00022729"/>
    </source>
</evidence>
<evidence type="ECO:0000256" key="8">
    <source>
        <dbReference type="ARBA" id="ARBA00055477"/>
    </source>
</evidence>
<feature type="chain" id="PRO_5029876941" description="Di-N-acetylchitobiase" evidence="10">
    <location>
        <begin position="39"/>
        <end position="381"/>
    </location>
</feature>
<sequence>MSRPSLRLQRLLARRRSSALGIARLLLLPLLWPVGARAKCPCQDPALCQPIYKQPDFEVFVFDVGDKTWKNYDWSHITTVAVFGKYDSELMCHAHSKEARVVLKGEVTLKDIIDPDFRASWIAQQVTLATTQYMDGININVEEEVNCSSPEYDALTALVKETADSFHHEIEGSQVTFDVPWSPKCVDRRCYNYRGIADACDFLFVMSYNVQSQIWSECIAAANAPYNKIITAFDDYIQLGINPKKLVMGHPWFGYDYTCLNLSEDNVCNITHASFRGAPCSDAAGRQLPYKEIMKQTKCSMSGILWDNNQKCPYFNYKDSTGHFHQVWYDDPKSISLKAAYIQMHGLRGTGMWNADCLDYSEDTLAKQQTQDMWQVLKPKP</sequence>
<accession>A0A7J8F7M7</accession>
<keyword evidence="7" id="KW-0326">Glycosidase</keyword>
<evidence type="ECO:0000313" key="13">
    <source>
        <dbReference type="Proteomes" id="UP000550707"/>
    </source>
</evidence>
<comment type="subcellular location">
    <subcellularLocation>
        <location evidence="1">Lysosome</location>
    </subcellularLocation>
</comment>
<evidence type="ECO:0000256" key="7">
    <source>
        <dbReference type="ARBA" id="ARBA00023295"/>
    </source>
</evidence>
<keyword evidence="5" id="KW-0325">Glycoprotein</keyword>
<evidence type="ECO:0000256" key="9">
    <source>
        <dbReference type="ARBA" id="ARBA00074174"/>
    </source>
</evidence>
<comment type="similarity">
    <text evidence="2">Belongs to the glycosyl hydrolase 18 family.</text>
</comment>
<dbReference type="PANTHER" id="PTHR46290:SF1">
    <property type="entry name" value="DI-N-ACETYLCHITOBIASE"/>
    <property type="match status" value="1"/>
</dbReference>
<dbReference type="InterPro" id="IPR017853">
    <property type="entry name" value="GH"/>
</dbReference>
<dbReference type="FunFam" id="3.10.50.10:FF:000006">
    <property type="entry name" value="Chitobiase, di-N-acetyl"/>
    <property type="match status" value="1"/>
</dbReference>
<dbReference type="GO" id="GO:0006032">
    <property type="term" value="P:chitin catabolic process"/>
    <property type="evidence" value="ECO:0007669"/>
    <property type="project" value="TreeGrafter"/>
</dbReference>
<dbReference type="InterPro" id="IPR011583">
    <property type="entry name" value="Chitinase_II/V-like_cat"/>
</dbReference>
<dbReference type="InterPro" id="IPR029070">
    <property type="entry name" value="Chitinase_insertion_sf"/>
</dbReference>
<keyword evidence="4" id="KW-0378">Hydrolase</keyword>
<feature type="domain" description="GH18" evidence="11">
    <location>
        <begin position="1"/>
        <end position="381"/>
    </location>
</feature>
<dbReference type="PANTHER" id="PTHR46290">
    <property type="entry name" value="DI-N-ACETYLCHITOBIASE"/>
    <property type="match status" value="1"/>
</dbReference>
<dbReference type="FunCoup" id="A0A7J8F7M7">
    <property type="interactions" value="96"/>
</dbReference>
<evidence type="ECO:0000256" key="5">
    <source>
        <dbReference type="ARBA" id="ARBA00023180"/>
    </source>
</evidence>
<organism evidence="12 13">
    <name type="scientific">Molossus molossus</name>
    <name type="common">Pallas' mastiff bat</name>
    <name type="synonym">Vespertilio molossus</name>
    <dbReference type="NCBI Taxonomy" id="27622"/>
    <lineage>
        <taxon>Eukaryota</taxon>
        <taxon>Metazoa</taxon>
        <taxon>Chordata</taxon>
        <taxon>Craniata</taxon>
        <taxon>Vertebrata</taxon>
        <taxon>Euteleostomi</taxon>
        <taxon>Mammalia</taxon>
        <taxon>Eutheria</taxon>
        <taxon>Laurasiatheria</taxon>
        <taxon>Chiroptera</taxon>
        <taxon>Yangochiroptera</taxon>
        <taxon>Molossidae</taxon>
        <taxon>Molossus</taxon>
    </lineage>
</organism>
<evidence type="ECO:0000256" key="1">
    <source>
        <dbReference type="ARBA" id="ARBA00004371"/>
    </source>
</evidence>
<dbReference type="Gene3D" id="3.10.50.10">
    <property type="match status" value="1"/>
</dbReference>
<dbReference type="Pfam" id="PF00704">
    <property type="entry name" value="Glyco_hydro_18"/>
    <property type="match status" value="1"/>
</dbReference>
<dbReference type="GO" id="GO:0009313">
    <property type="term" value="P:oligosaccharide catabolic process"/>
    <property type="evidence" value="ECO:0007669"/>
    <property type="project" value="TreeGrafter"/>
</dbReference>
<protein>
    <recommendedName>
        <fullName evidence="9">Di-N-acetylchitobiase</fullName>
    </recommendedName>
</protein>
<dbReference type="GO" id="GO:0004568">
    <property type="term" value="F:chitinase activity"/>
    <property type="evidence" value="ECO:0007669"/>
    <property type="project" value="TreeGrafter"/>
</dbReference>
<dbReference type="GO" id="GO:0005615">
    <property type="term" value="C:extracellular space"/>
    <property type="evidence" value="ECO:0007669"/>
    <property type="project" value="TreeGrafter"/>
</dbReference>
<evidence type="ECO:0000256" key="2">
    <source>
        <dbReference type="ARBA" id="ARBA00009336"/>
    </source>
</evidence>
<dbReference type="EMBL" id="JACASF010000012">
    <property type="protein sequence ID" value="KAF6443419.1"/>
    <property type="molecule type" value="Genomic_DNA"/>
</dbReference>
<dbReference type="CDD" id="cd02875">
    <property type="entry name" value="GH18_chitobiase"/>
    <property type="match status" value="1"/>
</dbReference>
<comment type="function">
    <text evidence="8">Involved in the degradation of asparagine-linked glycoproteins. Hydrolyze of N-acetyl-beta-D-glucosamine (1-4)N-acetylglucosamine chitobiose core from the reducing end of the bond, it requires prior cleavage by glycosylasparaginase.</text>
</comment>
<feature type="signal peptide" evidence="10">
    <location>
        <begin position="1"/>
        <end position="38"/>
    </location>
</feature>
<dbReference type="SUPFAM" id="SSF51445">
    <property type="entry name" value="(Trans)glycosidases"/>
    <property type="match status" value="1"/>
</dbReference>
<evidence type="ECO:0000256" key="4">
    <source>
        <dbReference type="ARBA" id="ARBA00022801"/>
    </source>
</evidence>